<feature type="domain" description="DUF1585" evidence="1">
    <location>
        <begin position="144"/>
        <end position="218"/>
    </location>
</feature>
<evidence type="ECO:0000313" key="3">
    <source>
        <dbReference type="EMBL" id="SVD45867.1"/>
    </source>
</evidence>
<sequence length="227" mass="25201">HTFVNKRLADFYGVPGVTGDRWRRVEGVRKYGRGGVLGLATTLATQSGAARTSPILRGNWISEVLLGERLPRPPKNVPQLADEVPAGLTERQLIERHSKDAACAKCHSRIDPFGFALEGFDAIGRRREKSAGGGVIDSKTTLPDGTRIDGVDGLRSYLLGQRREAFLRQFCRKLLGYALGRELQLSDRPLVDEILARLAKKNYRFSVAVETIVSSRQFRMIRGTPQD</sequence>
<feature type="domain" description="DUF1588" evidence="2">
    <location>
        <begin position="33"/>
        <end position="129"/>
    </location>
</feature>
<dbReference type="AlphaFoldDB" id="A0A382VHB1"/>
<evidence type="ECO:0008006" key="4">
    <source>
        <dbReference type="Google" id="ProtNLM"/>
    </source>
</evidence>
<accession>A0A382VHB1</accession>
<proteinExistence type="predicted"/>
<name>A0A382VHB1_9ZZZZ</name>
<evidence type="ECO:0000259" key="2">
    <source>
        <dbReference type="Pfam" id="PF07627"/>
    </source>
</evidence>
<dbReference type="Pfam" id="PF07627">
    <property type="entry name" value="PSCyt3"/>
    <property type="match status" value="1"/>
</dbReference>
<reference evidence="3" key="1">
    <citation type="submission" date="2018-05" db="EMBL/GenBank/DDBJ databases">
        <authorList>
            <person name="Lanie J.A."/>
            <person name="Ng W.-L."/>
            <person name="Kazmierczak K.M."/>
            <person name="Andrzejewski T.M."/>
            <person name="Davidsen T.M."/>
            <person name="Wayne K.J."/>
            <person name="Tettelin H."/>
            <person name="Glass J.I."/>
            <person name="Rusch D."/>
            <person name="Podicherti R."/>
            <person name="Tsui H.-C.T."/>
            <person name="Winkler M.E."/>
        </authorList>
    </citation>
    <scope>NUCLEOTIDE SEQUENCE</scope>
</reference>
<organism evidence="3">
    <name type="scientific">marine metagenome</name>
    <dbReference type="NCBI Taxonomy" id="408172"/>
    <lineage>
        <taxon>unclassified sequences</taxon>
        <taxon>metagenomes</taxon>
        <taxon>ecological metagenomes</taxon>
    </lineage>
</organism>
<dbReference type="Pfam" id="PF07624">
    <property type="entry name" value="PSD2"/>
    <property type="match status" value="1"/>
</dbReference>
<dbReference type="InterPro" id="IPR011478">
    <property type="entry name" value="DUF1585"/>
</dbReference>
<feature type="non-terminal residue" evidence="3">
    <location>
        <position position="1"/>
    </location>
</feature>
<gene>
    <name evidence="3" type="ORF">METZ01_LOCUS398721</name>
</gene>
<protein>
    <recommendedName>
        <fullName evidence="4">DUF1588 domain-containing protein</fullName>
    </recommendedName>
</protein>
<evidence type="ECO:0000259" key="1">
    <source>
        <dbReference type="Pfam" id="PF07624"/>
    </source>
</evidence>
<dbReference type="EMBL" id="UINC01151960">
    <property type="protein sequence ID" value="SVD45867.1"/>
    <property type="molecule type" value="Genomic_DNA"/>
</dbReference>
<dbReference type="InterPro" id="IPR013039">
    <property type="entry name" value="DUF1588"/>
</dbReference>